<evidence type="ECO:0000313" key="2">
    <source>
        <dbReference type="EnsemblMetazoa" id="SCAU016480-PA"/>
    </source>
</evidence>
<feature type="region of interest" description="Disordered" evidence="1">
    <location>
        <begin position="220"/>
        <end position="248"/>
    </location>
</feature>
<dbReference type="InterPro" id="IPR029195">
    <property type="entry name" value="HCFC1R1"/>
</dbReference>
<feature type="compositionally biased region" description="Polar residues" evidence="1">
    <location>
        <begin position="220"/>
        <end position="230"/>
    </location>
</feature>
<keyword evidence="3" id="KW-1185">Reference proteome</keyword>
<dbReference type="PANTHER" id="PTHR16246">
    <property type="entry name" value="HOST CELL FACTOR C1 REGULATOR 1"/>
    <property type="match status" value="1"/>
</dbReference>
<dbReference type="EnsemblMetazoa" id="SCAU016480-RA">
    <property type="protein sequence ID" value="SCAU016480-PA"/>
    <property type="gene ID" value="SCAU016480"/>
</dbReference>
<accession>A0A1I8QEV3</accession>
<evidence type="ECO:0000256" key="1">
    <source>
        <dbReference type="SAM" id="MobiDB-lite"/>
    </source>
</evidence>
<dbReference type="KEGG" id="scac:106081798"/>
<gene>
    <name evidence="2" type="primary">106081798</name>
</gene>
<dbReference type="Proteomes" id="UP000095300">
    <property type="component" value="Unassembled WGS sequence"/>
</dbReference>
<protein>
    <submittedName>
        <fullName evidence="2">Uncharacterized protein</fullName>
    </submittedName>
</protein>
<dbReference type="PANTHER" id="PTHR16246:SF2">
    <property type="entry name" value="HOST CELL FACTOR C1 REGULATOR 1"/>
    <property type="match status" value="1"/>
</dbReference>
<dbReference type="OrthoDB" id="10022757at2759"/>
<dbReference type="VEuPathDB" id="VectorBase:SCAU016480"/>
<proteinExistence type="predicted"/>
<organism evidence="2 3">
    <name type="scientific">Stomoxys calcitrans</name>
    <name type="common">Stable fly</name>
    <name type="synonym">Conops calcitrans</name>
    <dbReference type="NCBI Taxonomy" id="35570"/>
    <lineage>
        <taxon>Eukaryota</taxon>
        <taxon>Metazoa</taxon>
        <taxon>Ecdysozoa</taxon>
        <taxon>Arthropoda</taxon>
        <taxon>Hexapoda</taxon>
        <taxon>Insecta</taxon>
        <taxon>Pterygota</taxon>
        <taxon>Neoptera</taxon>
        <taxon>Endopterygota</taxon>
        <taxon>Diptera</taxon>
        <taxon>Brachycera</taxon>
        <taxon>Muscomorpha</taxon>
        <taxon>Muscoidea</taxon>
        <taxon>Muscidae</taxon>
        <taxon>Stomoxys</taxon>
    </lineage>
</organism>
<sequence>MQRPAIAADLLQQQMFLPTDAMFKQQQPAINMLPTPTTNWSMESMPWKITKADADGDVMEFTAHSRNQLVHRTGILHQKRKPDPNLTPPQPVKQFISEEKITAHFNGLHISSDYIQHSAGPDSEDAPSTSGKCFSNLSYEDYQMTAKELEKKLLNANRITICDELKKKIQEQQKNVSYLPEALLNRIEKPCTALVLWQPPPPIINMFKKNVKYENAYTNASGGNELNINDSIPDIDLPPEREDDEDIDDYVDNNNTCNLDFNNVKPDSMDEDM</sequence>
<name>A0A1I8QEV3_STOCA</name>
<reference evidence="2" key="1">
    <citation type="submission" date="2020-05" db="UniProtKB">
        <authorList>
            <consortium name="EnsemblMetazoa"/>
        </authorList>
    </citation>
    <scope>IDENTIFICATION</scope>
    <source>
        <strain evidence="2">USDA</strain>
    </source>
</reference>
<evidence type="ECO:0000313" key="3">
    <source>
        <dbReference type="Proteomes" id="UP000095300"/>
    </source>
</evidence>
<dbReference type="AlphaFoldDB" id="A0A1I8QEV3"/>